<evidence type="ECO:0000256" key="1">
    <source>
        <dbReference type="SAM" id="Phobius"/>
    </source>
</evidence>
<accession>A0A3N4JI75</accession>
<keyword evidence="1" id="KW-0812">Transmembrane</keyword>
<feature type="transmembrane region" description="Helical" evidence="1">
    <location>
        <begin position="25"/>
        <end position="45"/>
    </location>
</feature>
<evidence type="ECO:0000313" key="3">
    <source>
        <dbReference type="Proteomes" id="UP000276215"/>
    </source>
</evidence>
<gene>
    <name evidence="2" type="ORF">L873DRAFT_1210473</name>
</gene>
<dbReference type="EMBL" id="ML120412">
    <property type="protein sequence ID" value="RPA96708.1"/>
    <property type="molecule type" value="Genomic_DNA"/>
</dbReference>
<keyword evidence="1" id="KW-0472">Membrane</keyword>
<dbReference type="Proteomes" id="UP000276215">
    <property type="component" value="Unassembled WGS sequence"/>
</dbReference>
<evidence type="ECO:0000313" key="2">
    <source>
        <dbReference type="EMBL" id="RPA96708.1"/>
    </source>
</evidence>
<keyword evidence="3" id="KW-1185">Reference proteome</keyword>
<protein>
    <submittedName>
        <fullName evidence="2">Uncharacterized protein</fullName>
    </submittedName>
</protein>
<proteinExistence type="predicted"/>
<sequence>MTRLLTKLIPCTTYLYSSHDMSVSYCPYFLVCTLLLFNITINMLIQQLLKKLINRNIQWLNKPNAAQ</sequence>
<name>A0A3N4JI75_9PEZI</name>
<dbReference type="AlphaFoldDB" id="A0A3N4JI75"/>
<organism evidence="2 3">
    <name type="scientific">Choiromyces venosus 120613-1</name>
    <dbReference type="NCBI Taxonomy" id="1336337"/>
    <lineage>
        <taxon>Eukaryota</taxon>
        <taxon>Fungi</taxon>
        <taxon>Dikarya</taxon>
        <taxon>Ascomycota</taxon>
        <taxon>Pezizomycotina</taxon>
        <taxon>Pezizomycetes</taxon>
        <taxon>Pezizales</taxon>
        <taxon>Tuberaceae</taxon>
        <taxon>Choiromyces</taxon>
    </lineage>
</organism>
<reference evidence="2 3" key="1">
    <citation type="journal article" date="2018" name="Nat. Ecol. Evol.">
        <title>Pezizomycetes genomes reveal the molecular basis of ectomycorrhizal truffle lifestyle.</title>
        <authorList>
            <person name="Murat C."/>
            <person name="Payen T."/>
            <person name="Noel B."/>
            <person name="Kuo A."/>
            <person name="Morin E."/>
            <person name="Chen J."/>
            <person name="Kohler A."/>
            <person name="Krizsan K."/>
            <person name="Balestrini R."/>
            <person name="Da Silva C."/>
            <person name="Montanini B."/>
            <person name="Hainaut M."/>
            <person name="Levati E."/>
            <person name="Barry K.W."/>
            <person name="Belfiori B."/>
            <person name="Cichocki N."/>
            <person name="Clum A."/>
            <person name="Dockter R.B."/>
            <person name="Fauchery L."/>
            <person name="Guy J."/>
            <person name="Iotti M."/>
            <person name="Le Tacon F."/>
            <person name="Lindquist E.A."/>
            <person name="Lipzen A."/>
            <person name="Malagnac F."/>
            <person name="Mello A."/>
            <person name="Molinier V."/>
            <person name="Miyauchi S."/>
            <person name="Poulain J."/>
            <person name="Riccioni C."/>
            <person name="Rubini A."/>
            <person name="Sitrit Y."/>
            <person name="Splivallo R."/>
            <person name="Traeger S."/>
            <person name="Wang M."/>
            <person name="Zifcakova L."/>
            <person name="Wipf D."/>
            <person name="Zambonelli A."/>
            <person name="Paolocci F."/>
            <person name="Nowrousian M."/>
            <person name="Ottonello S."/>
            <person name="Baldrian P."/>
            <person name="Spatafora J.W."/>
            <person name="Henrissat B."/>
            <person name="Nagy L.G."/>
            <person name="Aury J.M."/>
            <person name="Wincker P."/>
            <person name="Grigoriev I.V."/>
            <person name="Bonfante P."/>
            <person name="Martin F.M."/>
        </authorList>
    </citation>
    <scope>NUCLEOTIDE SEQUENCE [LARGE SCALE GENOMIC DNA]</scope>
    <source>
        <strain evidence="2 3">120613-1</strain>
    </source>
</reference>
<keyword evidence="1" id="KW-1133">Transmembrane helix</keyword>